<proteinExistence type="predicted"/>
<protein>
    <submittedName>
        <fullName evidence="1">Truncated movement protein</fullName>
    </submittedName>
</protein>
<accession>C0KYF2</accession>
<name>C0KYF2_9VIRU</name>
<organism evidence="1">
    <name type="scientific">Groundnut bud necrosis virus</name>
    <dbReference type="NCBI Taxonomy" id="198612"/>
    <lineage>
        <taxon>Viruses</taxon>
        <taxon>Riboviria</taxon>
        <taxon>Orthornavirae</taxon>
        <taxon>Negarnaviricota</taxon>
        <taxon>Polyploviricotina</taxon>
        <taxon>Bunyaviricetes</taxon>
        <taxon>Elliovirales</taxon>
        <taxon>Tospoviridae</taxon>
        <taxon>Orthotospovirus</taxon>
        <taxon>Orthotospovirus arachinecrosis</taxon>
    </lineage>
</organism>
<dbReference type="EMBL" id="FJ647036">
    <property type="protein sequence ID" value="ACN43323.1"/>
    <property type="molecule type" value="Genomic_RNA"/>
</dbReference>
<feature type="non-terminal residue" evidence="1">
    <location>
        <position position="1"/>
    </location>
</feature>
<sequence>RPFKQLKQKELVLAVKKENNRSILGKKMFPKKMLTVLS</sequence>
<evidence type="ECO:0000313" key="1">
    <source>
        <dbReference type="EMBL" id="ACN43323.1"/>
    </source>
</evidence>
<reference evidence="1" key="1">
    <citation type="submission" date="2009-01" db="EMBL/GenBank/DDBJ databases">
        <title>Detection of a Tospovirus associated with leaf curl disease of mungbean at Kanpur.</title>
        <authorList>
            <person name="Naim U."/>
            <person name="Akram M."/>
        </authorList>
    </citation>
    <scope>NUCLEOTIDE SEQUENCE</scope>
    <source>
        <strain evidence="1">IIPR-1</strain>
    </source>
</reference>
<gene>
    <name evidence="1" type="primary">NSm</name>
</gene>